<name>A0AA51RWE1_9GAMM</name>
<keyword evidence="3" id="KW-1185">Reference proteome</keyword>
<evidence type="ECO:0000256" key="1">
    <source>
        <dbReference type="SAM" id="Phobius"/>
    </source>
</evidence>
<dbReference type="EMBL" id="CP133548">
    <property type="protein sequence ID" value="WMS88832.1"/>
    <property type="molecule type" value="Genomic_DNA"/>
</dbReference>
<keyword evidence="1" id="KW-0472">Membrane</keyword>
<reference evidence="2 3" key="1">
    <citation type="submission" date="2023-08" db="EMBL/GenBank/DDBJ databases">
        <title>Pleionea litopenaei sp. nov., isolated from stomach of juvenile Litopenaeus vannamei.</title>
        <authorList>
            <person name="Rho A.M."/>
            <person name="Hwang C.Y."/>
        </authorList>
    </citation>
    <scope>NUCLEOTIDE SEQUENCE [LARGE SCALE GENOMIC DNA]</scope>
    <source>
        <strain evidence="2 3">HL-JVS1</strain>
    </source>
</reference>
<evidence type="ECO:0000313" key="2">
    <source>
        <dbReference type="EMBL" id="WMS88832.1"/>
    </source>
</evidence>
<protein>
    <submittedName>
        <fullName evidence="2">Uncharacterized protein</fullName>
    </submittedName>
</protein>
<keyword evidence="1" id="KW-1133">Transmembrane helix</keyword>
<accession>A0AA51RWE1</accession>
<feature type="transmembrane region" description="Helical" evidence="1">
    <location>
        <begin position="101"/>
        <end position="123"/>
    </location>
</feature>
<sequence length="144" mass="16528">MNNHPQRPPIPSQLPIDKRNNEAGNICRYLNTAIKRAQRQGPIDEMRLDLNQAARAIERFENQHNDTDLVDRWKEVLKQLESCYHYFTQASPNKTVKNVTILLGLKVGQIVGLVVMITVLCKYKRSTVTGYLKIKSIRTGLNIQ</sequence>
<dbReference type="AlphaFoldDB" id="A0AA51RWE1"/>
<dbReference type="RefSeq" id="WP_309204052.1">
    <property type="nucleotide sequence ID" value="NZ_CP133548.1"/>
</dbReference>
<keyword evidence="1" id="KW-0812">Transmembrane</keyword>
<gene>
    <name evidence="2" type="ORF">Q9312_07910</name>
</gene>
<dbReference type="Proteomes" id="UP001239782">
    <property type="component" value="Chromosome"/>
</dbReference>
<evidence type="ECO:0000313" key="3">
    <source>
        <dbReference type="Proteomes" id="UP001239782"/>
    </source>
</evidence>
<organism evidence="2 3">
    <name type="scientific">Pleionea litopenaei</name>
    <dbReference type="NCBI Taxonomy" id="3070815"/>
    <lineage>
        <taxon>Bacteria</taxon>
        <taxon>Pseudomonadati</taxon>
        <taxon>Pseudomonadota</taxon>
        <taxon>Gammaproteobacteria</taxon>
        <taxon>Oceanospirillales</taxon>
        <taxon>Pleioneaceae</taxon>
        <taxon>Pleionea</taxon>
    </lineage>
</organism>
<dbReference type="KEGG" id="plei:Q9312_07910"/>
<proteinExistence type="predicted"/>